<gene>
    <name evidence="2" type="ORF">AFUS01_LOCUS17488</name>
</gene>
<keyword evidence="1" id="KW-0472">Membrane</keyword>
<feature type="transmembrane region" description="Helical" evidence="1">
    <location>
        <begin position="142"/>
        <end position="165"/>
    </location>
</feature>
<accession>A0A8J2JY54</accession>
<name>A0A8J2JY54_9HEXA</name>
<evidence type="ECO:0000313" key="2">
    <source>
        <dbReference type="EMBL" id="CAG7728727.1"/>
    </source>
</evidence>
<reference evidence="2" key="1">
    <citation type="submission" date="2021-06" db="EMBL/GenBank/DDBJ databases">
        <authorList>
            <person name="Hodson N. C."/>
            <person name="Mongue J. A."/>
            <person name="Jaron S. K."/>
        </authorList>
    </citation>
    <scope>NUCLEOTIDE SEQUENCE</scope>
</reference>
<protein>
    <submittedName>
        <fullName evidence="2">Uncharacterized protein</fullName>
    </submittedName>
</protein>
<keyword evidence="1" id="KW-0812">Transmembrane</keyword>
<proteinExistence type="predicted"/>
<comment type="caution">
    <text evidence="2">The sequence shown here is derived from an EMBL/GenBank/DDBJ whole genome shotgun (WGS) entry which is preliminary data.</text>
</comment>
<dbReference type="AlphaFoldDB" id="A0A8J2JY54"/>
<feature type="transmembrane region" description="Helical" evidence="1">
    <location>
        <begin position="65"/>
        <end position="85"/>
    </location>
</feature>
<evidence type="ECO:0000313" key="3">
    <source>
        <dbReference type="Proteomes" id="UP000708208"/>
    </source>
</evidence>
<keyword evidence="3" id="KW-1185">Reference proteome</keyword>
<sequence length="181" mass="21393">MEWYSYEKGIYMQDANMYRKSMKKIDVNLQLYDDWTASHSIYKELTGWKYQEKTEELRTRISKTFFYWLRHGLTSIAGVYITTGLDHLNGGRQRMQTLLENCILWLWDRQQRASGASANEGYYFQDHALEKPLSFMDSDVHLIFYVFIFDMSACTLSFVGEAFLMGTFNSRRLLKTFGDVV</sequence>
<evidence type="ECO:0000256" key="1">
    <source>
        <dbReference type="SAM" id="Phobius"/>
    </source>
</evidence>
<keyword evidence="1" id="KW-1133">Transmembrane helix</keyword>
<organism evidence="2 3">
    <name type="scientific">Allacma fusca</name>
    <dbReference type="NCBI Taxonomy" id="39272"/>
    <lineage>
        <taxon>Eukaryota</taxon>
        <taxon>Metazoa</taxon>
        <taxon>Ecdysozoa</taxon>
        <taxon>Arthropoda</taxon>
        <taxon>Hexapoda</taxon>
        <taxon>Collembola</taxon>
        <taxon>Symphypleona</taxon>
        <taxon>Sminthuridae</taxon>
        <taxon>Allacma</taxon>
    </lineage>
</organism>
<dbReference type="Proteomes" id="UP000708208">
    <property type="component" value="Unassembled WGS sequence"/>
</dbReference>
<dbReference type="EMBL" id="CAJVCH010167505">
    <property type="protein sequence ID" value="CAG7728727.1"/>
    <property type="molecule type" value="Genomic_DNA"/>
</dbReference>